<evidence type="ECO:0000313" key="3">
    <source>
        <dbReference type="Proteomes" id="UP000023152"/>
    </source>
</evidence>
<dbReference type="EMBL" id="ASPP01003402">
    <property type="protein sequence ID" value="ETO33428.1"/>
    <property type="molecule type" value="Genomic_DNA"/>
</dbReference>
<keyword evidence="3" id="KW-1185">Reference proteome</keyword>
<proteinExistence type="predicted"/>
<dbReference type="Proteomes" id="UP000023152">
    <property type="component" value="Unassembled WGS sequence"/>
</dbReference>
<feature type="compositionally biased region" description="Polar residues" evidence="1">
    <location>
        <begin position="1"/>
        <end position="10"/>
    </location>
</feature>
<evidence type="ECO:0000256" key="1">
    <source>
        <dbReference type="SAM" id="MobiDB-lite"/>
    </source>
</evidence>
<reference evidence="2 3" key="1">
    <citation type="journal article" date="2013" name="Curr. Biol.">
        <title>The Genome of the Foraminiferan Reticulomyxa filosa.</title>
        <authorList>
            <person name="Glockner G."/>
            <person name="Hulsmann N."/>
            <person name="Schleicher M."/>
            <person name="Noegel A.A."/>
            <person name="Eichinger L."/>
            <person name="Gallinger C."/>
            <person name="Pawlowski J."/>
            <person name="Sierra R."/>
            <person name="Euteneuer U."/>
            <person name="Pillet L."/>
            <person name="Moustafa A."/>
            <person name="Platzer M."/>
            <person name="Groth M."/>
            <person name="Szafranski K."/>
            <person name="Schliwa M."/>
        </authorList>
    </citation>
    <scope>NUCLEOTIDE SEQUENCE [LARGE SCALE GENOMIC DNA]</scope>
</reference>
<feature type="compositionally biased region" description="Polar residues" evidence="1">
    <location>
        <begin position="57"/>
        <end position="73"/>
    </location>
</feature>
<evidence type="ECO:0000313" key="2">
    <source>
        <dbReference type="EMBL" id="ETO33428.1"/>
    </source>
</evidence>
<feature type="compositionally biased region" description="Polar residues" evidence="1">
    <location>
        <begin position="21"/>
        <end position="38"/>
    </location>
</feature>
<dbReference type="AlphaFoldDB" id="X6P5N9"/>
<protein>
    <submittedName>
        <fullName evidence="2">Uncharacterized protein</fullName>
    </submittedName>
</protein>
<name>X6P5N9_RETFI</name>
<sequence length="192" mass="20823">MRSGNLTKSKAMSVKSGASKGLSNTTKNVKSSNLTAMQTKKDQKSESKNNSNSRSSTILSNRAPSTKVLSQPPANGIKKAPIGHKQSTPQEEQAKIVPFVGDKVRLKNKTEGKITHIGPKQKCDGVWVRLEVISNIATKTALSKDNAVWISAASIEKVIQRMSCLFHHLSVAIFTHAQVVVHSKKKTIPKGE</sequence>
<comment type="caution">
    <text evidence="2">The sequence shown here is derived from an EMBL/GenBank/DDBJ whole genome shotgun (WGS) entry which is preliminary data.</text>
</comment>
<gene>
    <name evidence="2" type="ORF">RFI_03678</name>
</gene>
<feature type="region of interest" description="Disordered" evidence="1">
    <location>
        <begin position="1"/>
        <end position="91"/>
    </location>
</feature>
<accession>X6P5N9</accession>
<organism evidence="2 3">
    <name type="scientific">Reticulomyxa filosa</name>
    <dbReference type="NCBI Taxonomy" id="46433"/>
    <lineage>
        <taxon>Eukaryota</taxon>
        <taxon>Sar</taxon>
        <taxon>Rhizaria</taxon>
        <taxon>Retaria</taxon>
        <taxon>Foraminifera</taxon>
        <taxon>Monothalamids</taxon>
        <taxon>Reticulomyxidae</taxon>
        <taxon>Reticulomyxa</taxon>
    </lineage>
</organism>